<feature type="transmembrane region" description="Helical" evidence="1">
    <location>
        <begin position="24"/>
        <end position="46"/>
    </location>
</feature>
<evidence type="ECO:0000313" key="4">
    <source>
        <dbReference type="Proteomes" id="UP001213000"/>
    </source>
</evidence>
<evidence type="ECO:0000313" key="3">
    <source>
        <dbReference type="EMBL" id="KAJ3560041.1"/>
    </source>
</evidence>
<feature type="transmembrane region" description="Helical" evidence="1">
    <location>
        <begin position="115"/>
        <end position="136"/>
    </location>
</feature>
<accession>A0AAD5VHI1</accession>
<evidence type="ECO:0000259" key="2">
    <source>
        <dbReference type="Pfam" id="PF20152"/>
    </source>
</evidence>
<protein>
    <recommendedName>
        <fullName evidence="2">DUF6534 domain-containing protein</fullName>
    </recommendedName>
</protein>
<keyword evidence="4" id="KW-1185">Reference proteome</keyword>
<evidence type="ECO:0000256" key="1">
    <source>
        <dbReference type="SAM" id="Phobius"/>
    </source>
</evidence>
<feature type="transmembrane region" description="Helical" evidence="1">
    <location>
        <begin position="142"/>
        <end position="161"/>
    </location>
</feature>
<feature type="domain" description="DUF6534" evidence="2">
    <location>
        <begin position="80"/>
        <end position="164"/>
    </location>
</feature>
<keyword evidence="1" id="KW-1133">Transmembrane helix</keyword>
<dbReference type="Proteomes" id="UP001213000">
    <property type="component" value="Unassembled WGS sequence"/>
</dbReference>
<comment type="caution">
    <text evidence="3">The sequence shown here is derived from an EMBL/GenBank/DDBJ whole genome shotgun (WGS) entry which is preliminary data.</text>
</comment>
<dbReference type="EMBL" id="JANIEX010001249">
    <property type="protein sequence ID" value="KAJ3560041.1"/>
    <property type="molecule type" value="Genomic_DNA"/>
</dbReference>
<keyword evidence="1" id="KW-0812">Transmembrane</keyword>
<proteinExistence type="predicted"/>
<dbReference type="PANTHER" id="PTHR40465:SF1">
    <property type="entry name" value="DUF6534 DOMAIN-CONTAINING PROTEIN"/>
    <property type="match status" value="1"/>
</dbReference>
<feature type="transmembrane region" description="Helical" evidence="1">
    <location>
        <begin position="74"/>
        <end position="95"/>
    </location>
</feature>
<keyword evidence="1" id="KW-0472">Membrane</keyword>
<dbReference type="Pfam" id="PF20152">
    <property type="entry name" value="DUF6534"/>
    <property type="match status" value="1"/>
</dbReference>
<sequence>MQNQVGCAVQLYYAQRIRLLTKGAFVPILLAVMAALQWIGAIMIAVGEYPSQIKGNRVEHSVQVMNRIGHVGSILWGSISSACDVFIAVYMVYYLFKYKPTSSHAHNRIFKLMRLILETGSLTAIVSIAFILSIMFAPGGFFMIPGLAIGKVYAISLLALLNNRFLIVGGREKEAPSFFLQSEVAEVDTIPWSQSVSRFTSAPTTATAA</sequence>
<dbReference type="PANTHER" id="PTHR40465">
    <property type="entry name" value="CHROMOSOME 1, WHOLE GENOME SHOTGUN SEQUENCE"/>
    <property type="match status" value="1"/>
</dbReference>
<name>A0AAD5VHI1_9AGAR</name>
<dbReference type="AlphaFoldDB" id="A0AAD5VHI1"/>
<reference evidence="3" key="1">
    <citation type="submission" date="2022-07" db="EMBL/GenBank/DDBJ databases">
        <title>Genome Sequence of Leucocoprinus birnbaumii.</title>
        <authorList>
            <person name="Buettner E."/>
        </authorList>
    </citation>
    <scope>NUCLEOTIDE SEQUENCE</scope>
    <source>
        <strain evidence="3">VT141</strain>
    </source>
</reference>
<gene>
    <name evidence="3" type="ORF">NP233_g11091</name>
</gene>
<organism evidence="3 4">
    <name type="scientific">Leucocoprinus birnbaumii</name>
    <dbReference type="NCBI Taxonomy" id="56174"/>
    <lineage>
        <taxon>Eukaryota</taxon>
        <taxon>Fungi</taxon>
        <taxon>Dikarya</taxon>
        <taxon>Basidiomycota</taxon>
        <taxon>Agaricomycotina</taxon>
        <taxon>Agaricomycetes</taxon>
        <taxon>Agaricomycetidae</taxon>
        <taxon>Agaricales</taxon>
        <taxon>Agaricineae</taxon>
        <taxon>Agaricaceae</taxon>
        <taxon>Leucocoprinus</taxon>
    </lineage>
</organism>
<dbReference type="InterPro" id="IPR045339">
    <property type="entry name" value="DUF6534"/>
</dbReference>